<sequence>MQLDDLWNFMQVDMEADKFESQMRLSPNRQKLLKQRNFILEQQSNMKKLEADVAVMQDRLEAVSDEAKRLSGVLSGMVEELNANPPADVEESDRRAEAARHLTETLTRYEQELIKMRKDAEARDRQQKEIRVRAAKTKQEYDQLKLVYDQEFKRDSQKLNQMRENIEKEAAKLDQALLKRYRAIKQHCTPPMAKLVNGQCGGCFMSLPSATLRELKLGEKTVECDNCGRILYDPK</sequence>
<feature type="coiled-coil region" evidence="1">
    <location>
        <begin position="149"/>
        <end position="179"/>
    </location>
</feature>
<dbReference type="Gene3D" id="1.10.287.1490">
    <property type="match status" value="1"/>
</dbReference>
<reference evidence="3" key="1">
    <citation type="submission" date="2020-10" db="EMBL/GenBank/DDBJ databases">
        <authorList>
            <person name="Gilroy R."/>
        </authorList>
    </citation>
    <scope>NUCLEOTIDE SEQUENCE</scope>
    <source>
        <strain evidence="3">ChiSjej6B24-2974</strain>
    </source>
</reference>
<feature type="domain" description="C4-type zinc ribbon" evidence="2">
    <location>
        <begin position="200"/>
        <end position="231"/>
    </location>
</feature>
<dbReference type="Proteomes" id="UP000824260">
    <property type="component" value="Unassembled WGS sequence"/>
</dbReference>
<dbReference type="AlphaFoldDB" id="A0A9D0ZNY4"/>
<dbReference type="Pfam" id="PF02591">
    <property type="entry name" value="Zn_ribbon_9"/>
    <property type="match status" value="1"/>
</dbReference>
<protein>
    <recommendedName>
        <fullName evidence="2">C4-type zinc ribbon domain-containing protein</fullName>
    </recommendedName>
</protein>
<organism evidence="3 4">
    <name type="scientific">Candidatus Pullichristensenella stercorigallinarum</name>
    <dbReference type="NCBI Taxonomy" id="2840909"/>
    <lineage>
        <taxon>Bacteria</taxon>
        <taxon>Bacillati</taxon>
        <taxon>Bacillota</taxon>
        <taxon>Clostridia</taxon>
        <taxon>Candidatus Pullichristensenella</taxon>
    </lineage>
</organism>
<evidence type="ECO:0000256" key="1">
    <source>
        <dbReference type="SAM" id="Coils"/>
    </source>
</evidence>
<comment type="caution">
    <text evidence="3">The sequence shown here is derived from an EMBL/GenBank/DDBJ whole genome shotgun (WGS) entry which is preliminary data.</text>
</comment>
<reference evidence="3" key="2">
    <citation type="journal article" date="2021" name="PeerJ">
        <title>Extensive microbial diversity within the chicken gut microbiome revealed by metagenomics and culture.</title>
        <authorList>
            <person name="Gilroy R."/>
            <person name="Ravi A."/>
            <person name="Getino M."/>
            <person name="Pursley I."/>
            <person name="Horton D.L."/>
            <person name="Alikhan N.F."/>
            <person name="Baker D."/>
            <person name="Gharbi K."/>
            <person name="Hall N."/>
            <person name="Watson M."/>
            <person name="Adriaenssens E.M."/>
            <person name="Foster-Nyarko E."/>
            <person name="Jarju S."/>
            <person name="Secka A."/>
            <person name="Antonio M."/>
            <person name="Oren A."/>
            <person name="Chaudhuri R.R."/>
            <person name="La Ragione R."/>
            <person name="Hildebrand F."/>
            <person name="Pallen M.J."/>
        </authorList>
    </citation>
    <scope>NUCLEOTIDE SEQUENCE</scope>
    <source>
        <strain evidence="3">ChiSjej6B24-2974</strain>
    </source>
</reference>
<proteinExistence type="predicted"/>
<evidence type="ECO:0000259" key="2">
    <source>
        <dbReference type="Pfam" id="PF02591"/>
    </source>
</evidence>
<keyword evidence="1" id="KW-0175">Coiled coil</keyword>
<gene>
    <name evidence="3" type="ORF">IAA52_13540</name>
</gene>
<evidence type="ECO:0000313" key="3">
    <source>
        <dbReference type="EMBL" id="HIQ84108.1"/>
    </source>
</evidence>
<accession>A0A9D0ZNY4</accession>
<name>A0A9D0ZNY4_9FIRM</name>
<dbReference type="InterPro" id="IPR003743">
    <property type="entry name" value="Zf-RING_7"/>
</dbReference>
<dbReference type="EMBL" id="DVFZ01000126">
    <property type="protein sequence ID" value="HIQ84108.1"/>
    <property type="molecule type" value="Genomic_DNA"/>
</dbReference>
<evidence type="ECO:0000313" key="4">
    <source>
        <dbReference type="Proteomes" id="UP000824260"/>
    </source>
</evidence>
<feature type="coiled-coil region" evidence="1">
    <location>
        <begin position="39"/>
        <end position="66"/>
    </location>
</feature>